<evidence type="ECO:0000313" key="2">
    <source>
        <dbReference type="EMBL" id="PSR79098.1"/>
    </source>
</evidence>
<sequence length="177" mass="19490">MVSKIQAVGSLALLFPAPQQPQVGRNQLVFVWLIYGVISMLWRVWMSGDAQDWRLYAHAHLHGASMLATTSLAMPLTTVLARGIGMVNHHQSAYTPPHTPFLTSNQQRTNGSHQLVLSTYIRGRVLLLAYMSSCTRLRSLSTRPPPPPPRDGTGVAFQLLCHMVHGHPPPTATEQPA</sequence>
<name>A0A2T2ZXP8_9PEZI</name>
<dbReference type="InParanoid" id="A0A2T2ZXP8"/>
<evidence type="ECO:0000256" key="1">
    <source>
        <dbReference type="SAM" id="Phobius"/>
    </source>
</evidence>
<gene>
    <name evidence="2" type="ORF">BD289DRAFT_106643</name>
</gene>
<dbReference type="Proteomes" id="UP000241462">
    <property type="component" value="Unassembled WGS sequence"/>
</dbReference>
<accession>A0A2T2ZXP8</accession>
<evidence type="ECO:0000313" key="3">
    <source>
        <dbReference type="Proteomes" id="UP000241462"/>
    </source>
</evidence>
<keyword evidence="1" id="KW-0472">Membrane</keyword>
<keyword evidence="1" id="KW-0812">Transmembrane</keyword>
<reference evidence="2 3" key="1">
    <citation type="journal article" date="2018" name="Mycol. Prog.">
        <title>Coniella lustricola, a new species from submerged detritus.</title>
        <authorList>
            <person name="Raudabaugh D.B."/>
            <person name="Iturriaga T."/>
            <person name="Carver A."/>
            <person name="Mondo S."/>
            <person name="Pangilinan J."/>
            <person name="Lipzen A."/>
            <person name="He G."/>
            <person name="Amirebrahimi M."/>
            <person name="Grigoriev I.V."/>
            <person name="Miller A.N."/>
        </authorList>
    </citation>
    <scope>NUCLEOTIDE SEQUENCE [LARGE SCALE GENOMIC DNA]</scope>
    <source>
        <strain evidence="2 3">B22-T-1</strain>
    </source>
</reference>
<dbReference type="AlphaFoldDB" id="A0A2T2ZXP8"/>
<protein>
    <submittedName>
        <fullName evidence="2">Uncharacterized protein</fullName>
    </submittedName>
</protein>
<organism evidence="2 3">
    <name type="scientific">Coniella lustricola</name>
    <dbReference type="NCBI Taxonomy" id="2025994"/>
    <lineage>
        <taxon>Eukaryota</taxon>
        <taxon>Fungi</taxon>
        <taxon>Dikarya</taxon>
        <taxon>Ascomycota</taxon>
        <taxon>Pezizomycotina</taxon>
        <taxon>Sordariomycetes</taxon>
        <taxon>Sordariomycetidae</taxon>
        <taxon>Diaporthales</taxon>
        <taxon>Schizoparmaceae</taxon>
        <taxon>Coniella</taxon>
    </lineage>
</organism>
<dbReference type="EMBL" id="KZ678580">
    <property type="protein sequence ID" value="PSR79098.1"/>
    <property type="molecule type" value="Genomic_DNA"/>
</dbReference>
<proteinExistence type="predicted"/>
<feature type="transmembrane region" description="Helical" evidence="1">
    <location>
        <begin position="29"/>
        <end position="46"/>
    </location>
</feature>
<keyword evidence="3" id="KW-1185">Reference proteome</keyword>
<keyword evidence="1" id="KW-1133">Transmembrane helix</keyword>